<sequence>MPTDAQPYCHVSRPAAQYSSRAGLLCAHAHLSVPAGQEAPAPARAAGRRRAGRFPDTARQIAENQSQKITGDTQAKSASLAYRPAGHSPAMVITMT</sequence>
<dbReference type="EMBL" id="JABXXP010000888">
    <property type="protein sequence ID" value="NVN13373.1"/>
    <property type="molecule type" value="Genomic_DNA"/>
</dbReference>
<evidence type="ECO:0000256" key="1">
    <source>
        <dbReference type="SAM" id="MobiDB-lite"/>
    </source>
</evidence>
<gene>
    <name evidence="2" type="ORF">HUK84_19905</name>
</gene>
<feature type="region of interest" description="Disordered" evidence="1">
    <location>
        <begin position="62"/>
        <end position="83"/>
    </location>
</feature>
<dbReference type="Proteomes" id="UP000534870">
    <property type="component" value="Unassembled WGS sequence"/>
</dbReference>
<protein>
    <submittedName>
        <fullName evidence="2">Uncharacterized protein</fullName>
    </submittedName>
</protein>
<accession>A0A7Y7M9N7</accession>
<organism evidence="2 3">
    <name type="scientific">Nguyenibacter vanlangensis</name>
    <dbReference type="NCBI Taxonomy" id="1216886"/>
    <lineage>
        <taxon>Bacteria</taxon>
        <taxon>Pseudomonadati</taxon>
        <taxon>Pseudomonadota</taxon>
        <taxon>Alphaproteobacteria</taxon>
        <taxon>Acetobacterales</taxon>
        <taxon>Acetobacteraceae</taxon>
        <taxon>Nguyenibacter</taxon>
    </lineage>
</organism>
<dbReference type="RefSeq" id="WP_176641748.1">
    <property type="nucleotide sequence ID" value="NZ_JABXXP010000888.1"/>
</dbReference>
<name>A0A7Y7M9N7_9PROT</name>
<evidence type="ECO:0000313" key="3">
    <source>
        <dbReference type="Proteomes" id="UP000534870"/>
    </source>
</evidence>
<reference evidence="2 3" key="1">
    <citation type="submission" date="2020-06" db="EMBL/GenBank/DDBJ databases">
        <title>Description of novel acetic acid bacteria.</title>
        <authorList>
            <person name="Sombolestani A."/>
        </authorList>
    </citation>
    <scope>NUCLEOTIDE SEQUENCE [LARGE SCALE GENOMIC DNA]</scope>
    <source>
        <strain evidence="2 3">LMG 31431</strain>
    </source>
</reference>
<dbReference type="AlphaFoldDB" id="A0A7Y7M9N7"/>
<evidence type="ECO:0000313" key="2">
    <source>
        <dbReference type="EMBL" id="NVN13373.1"/>
    </source>
</evidence>
<proteinExistence type="predicted"/>
<feature type="compositionally biased region" description="Polar residues" evidence="1">
    <location>
        <begin position="62"/>
        <end position="77"/>
    </location>
</feature>
<comment type="caution">
    <text evidence="2">The sequence shown here is derived from an EMBL/GenBank/DDBJ whole genome shotgun (WGS) entry which is preliminary data.</text>
</comment>